<feature type="transmembrane region" description="Helical" evidence="7">
    <location>
        <begin position="409"/>
        <end position="430"/>
    </location>
</feature>
<evidence type="ECO:0000256" key="3">
    <source>
        <dbReference type="ARBA" id="ARBA00022448"/>
    </source>
</evidence>
<evidence type="ECO:0000256" key="5">
    <source>
        <dbReference type="ARBA" id="ARBA00022989"/>
    </source>
</evidence>
<keyword evidence="4 7" id="KW-0812">Transmembrane</keyword>
<feature type="transmembrane region" description="Helical" evidence="7">
    <location>
        <begin position="565"/>
        <end position="588"/>
    </location>
</feature>
<sequence>MAIRYTLALSQTLSFNCFNFSICDASLSSHSSRVRYRLVSCRRLKNLNQTYVSSSSRLERVISRCSITNSDVKFDQVSVEDDVQEALSSVEADCSLPIVQLNSGFLETDALTLQTEPLSLLTERTYVDSLLTTLPVLTEEEQNVLAATPAHPAGLYALYASCIAGNLVEQLWNFAWPSAIALLHPSLLPVAVMGFFTKLAIIVGGPLVGKFMDNFPRVPAYTCLNCVQAAAQLLSASMVIYAHTVPRSASSSILLQPWFVTLIVAGSIERLSGIALGVAMERDWVVLLAGINRPIALAEANAVLSRIDLLCEIVGASLFGIILSKYDPVTCLKFAAGLMLWSLPVVVVLTWLTNKLSTGVLDRAKCSQTCCGDPTEGSPGAESIMDVGVEVIKNGWKEYLQQPVLPASLAYVLLYFNAVLAPGSLMTAFLTQQGLSPSIIGAFSGLCAFMGVTATFVSANLVRQFGILKAGAVGLIFQAALLTVAVAVYLSGSLSRQSPLLFFLSMIVLSRLGHMSYNVVGQQILQTGIPSSKTNLIASTEVSVASLAESIMLGVAIIANDTSHFGFLAMLSLLSVVGAAVMFCQWLLNPTDEQRKLFSFSSV</sequence>
<evidence type="ECO:0000256" key="6">
    <source>
        <dbReference type="ARBA" id="ARBA00023136"/>
    </source>
</evidence>
<keyword evidence="8" id="KW-1185">Reference proteome</keyword>
<evidence type="ECO:0000256" key="1">
    <source>
        <dbReference type="ARBA" id="ARBA00004141"/>
    </source>
</evidence>
<evidence type="ECO:0000256" key="4">
    <source>
        <dbReference type="ARBA" id="ARBA00022692"/>
    </source>
</evidence>
<keyword evidence="3 7" id="KW-0813">Transport</keyword>
<keyword evidence="6 7" id="KW-0472">Membrane</keyword>
<dbReference type="InterPro" id="IPR036259">
    <property type="entry name" value="MFS_trans_sf"/>
</dbReference>
<name>A0A6J1DQH7_MOMCH</name>
<feature type="transmembrane region" description="Helical" evidence="7">
    <location>
        <begin position="541"/>
        <end position="559"/>
    </location>
</feature>
<protein>
    <recommendedName>
        <fullName evidence="7">Solute carrier family 40 member</fullName>
    </recommendedName>
</protein>
<gene>
    <name evidence="9" type="primary">LOC111023294</name>
</gene>
<feature type="transmembrane region" description="Helical" evidence="7">
    <location>
        <begin position="334"/>
        <end position="353"/>
    </location>
</feature>
<organism evidence="8 9">
    <name type="scientific">Momordica charantia</name>
    <name type="common">Bitter gourd</name>
    <name type="synonym">Balsam pear</name>
    <dbReference type="NCBI Taxonomy" id="3673"/>
    <lineage>
        <taxon>Eukaryota</taxon>
        <taxon>Viridiplantae</taxon>
        <taxon>Streptophyta</taxon>
        <taxon>Embryophyta</taxon>
        <taxon>Tracheophyta</taxon>
        <taxon>Spermatophyta</taxon>
        <taxon>Magnoliopsida</taxon>
        <taxon>eudicotyledons</taxon>
        <taxon>Gunneridae</taxon>
        <taxon>Pentapetalae</taxon>
        <taxon>rosids</taxon>
        <taxon>fabids</taxon>
        <taxon>Cucurbitales</taxon>
        <taxon>Cucurbitaceae</taxon>
        <taxon>Momordiceae</taxon>
        <taxon>Momordica</taxon>
    </lineage>
</organism>
<dbReference type="GO" id="GO:0005381">
    <property type="term" value="F:iron ion transmembrane transporter activity"/>
    <property type="evidence" value="ECO:0007669"/>
    <property type="project" value="UniProtKB-UniRule"/>
</dbReference>
<keyword evidence="5 7" id="KW-1133">Transmembrane helix</keyword>
<evidence type="ECO:0000256" key="7">
    <source>
        <dbReference type="RuleBase" id="RU365065"/>
    </source>
</evidence>
<dbReference type="GO" id="GO:0016020">
    <property type="term" value="C:membrane"/>
    <property type="evidence" value="ECO:0007669"/>
    <property type="project" value="UniProtKB-SubCell"/>
</dbReference>
<feature type="transmembrane region" description="Helical" evidence="7">
    <location>
        <begin position="300"/>
        <end position="322"/>
    </location>
</feature>
<dbReference type="OrthoDB" id="648861at2759"/>
<proteinExistence type="inferred from homology"/>
<dbReference type="Gene3D" id="1.20.1250.20">
    <property type="entry name" value="MFS general substrate transporter like domains"/>
    <property type="match status" value="1"/>
</dbReference>
<feature type="transmembrane region" description="Helical" evidence="7">
    <location>
        <begin position="500"/>
        <end position="520"/>
    </location>
</feature>
<dbReference type="PANTHER" id="PTHR11660:SF53">
    <property type="entry name" value="SOLUTE CARRIER FAMILY 40 MEMBER 3, CHLOROPLASTIC"/>
    <property type="match status" value="1"/>
</dbReference>
<dbReference type="SUPFAM" id="SSF103473">
    <property type="entry name" value="MFS general substrate transporter"/>
    <property type="match status" value="1"/>
</dbReference>
<accession>A0A6J1DQH7</accession>
<comment type="subcellular location">
    <subcellularLocation>
        <location evidence="1 7">Membrane</location>
        <topology evidence="1 7">Multi-pass membrane protein</topology>
    </subcellularLocation>
</comment>
<dbReference type="AlphaFoldDB" id="A0A6J1DQH7"/>
<feature type="transmembrane region" description="Helical" evidence="7">
    <location>
        <begin position="442"/>
        <end position="462"/>
    </location>
</feature>
<dbReference type="RefSeq" id="XP_022156388.1">
    <property type="nucleotide sequence ID" value="XM_022300696.1"/>
</dbReference>
<evidence type="ECO:0000313" key="9">
    <source>
        <dbReference type="RefSeq" id="XP_022156388.1"/>
    </source>
</evidence>
<dbReference type="CDD" id="cd17480">
    <property type="entry name" value="MFS_SLC40A1_like"/>
    <property type="match status" value="1"/>
</dbReference>
<feature type="transmembrane region" description="Helical" evidence="7">
    <location>
        <begin position="187"/>
        <end position="208"/>
    </location>
</feature>
<comment type="caution">
    <text evidence="7">Lacks conserved residue(s) required for the propagation of feature annotation.</text>
</comment>
<comment type="similarity">
    <text evidence="2 7">Belongs to the ferroportin (FP) (TC 2.A.100) family. SLC40A subfamily.</text>
</comment>
<evidence type="ECO:0000256" key="2">
    <source>
        <dbReference type="ARBA" id="ARBA00006279"/>
    </source>
</evidence>
<dbReference type="InterPro" id="IPR009716">
    <property type="entry name" value="Ferroportin-1"/>
</dbReference>
<feature type="transmembrane region" description="Helical" evidence="7">
    <location>
        <begin position="474"/>
        <end position="494"/>
    </location>
</feature>
<dbReference type="PANTHER" id="PTHR11660">
    <property type="entry name" value="SOLUTE CARRIER FAMILY 40 MEMBER"/>
    <property type="match status" value="1"/>
</dbReference>
<dbReference type="KEGG" id="mcha:111023294"/>
<dbReference type="Pfam" id="PF06963">
    <property type="entry name" value="FPN1"/>
    <property type="match status" value="1"/>
</dbReference>
<comment type="function">
    <text evidence="7">May be involved in iron transport and iron homeostasis.</text>
</comment>
<keyword evidence="7" id="KW-0406">Ion transport</keyword>
<evidence type="ECO:0000313" key="8">
    <source>
        <dbReference type="Proteomes" id="UP000504603"/>
    </source>
</evidence>
<reference evidence="9" key="1">
    <citation type="submission" date="2025-08" db="UniProtKB">
        <authorList>
            <consortium name="RefSeq"/>
        </authorList>
    </citation>
    <scope>IDENTIFICATION</scope>
    <source>
        <strain evidence="9">OHB3-1</strain>
    </source>
</reference>
<dbReference type="Proteomes" id="UP000504603">
    <property type="component" value="Unplaced"/>
</dbReference>
<dbReference type="GeneID" id="111023294"/>